<protein>
    <submittedName>
        <fullName evidence="1">Uncharacterized protein</fullName>
    </submittedName>
</protein>
<proteinExistence type="predicted"/>
<feature type="non-terminal residue" evidence="1">
    <location>
        <position position="48"/>
    </location>
</feature>
<accession>A0A382PGZ2</accession>
<dbReference type="AlphaFoldDB" id="A0A382PGZ2"/>
<sequence>MLLLALLAGCRSRPGGVDYDQWKEALKTRRATAARHVTAIPGFEVDLL</sequence>
<name>A0A382PGZ2_9ZZZZ</name>
<gene>
    <name evidence="1" type="ORF">METZ01_LOCUS324914</name>
</gene>
<organism evidence="1">
    <name type="scientific">marine metagenome</name>
    <dbReference type="NCBI Taxonomy" id="408172"/>
    <lineage>
        <taxon>unclassified sequences</taxon>
        <taxon>metagenomes</taxon>
        <taxon>ecological metagenomes</taxon>
    </lineage>
</organism>
<reference evidence="1" key="1">
    <citation type="submission" date="2018-05" db="EMBL/GenBank/DDBJ databases">
        <authorList>
            <person name="Lanie J.A."/>
            <person name="Ng W.-L."/>
            <person name="Kazmierczak K.M."/>
            <person name="Andrzejewski T.M."/>
            <person name="Davidsen T.M."/>
            <person name="Wayne K.J."/>
            <person name="Tettelin H."/>
            <person name="Glass J.I."/>
            <person name="Rusch D."/>
            <person name="Podicherti R."/>
            <person name="Tsui H.-C.T."/>
            <person name="Winkler M.E."/>
        </authorList>
    </citation>
    <scope>NUCLEOTIDE SEQUENCE</scope>
</reference>
<dbReference type="EMBL" id="UINC01107005">
    <property type="protein sequence ID" value="SVC72060.1"/>
    <property type="molecule type" value="Genomic_DNA"/>
</dbReference>
<evidence type="ECO:0000313" key="1">
    <source>
        <dbReference type="EMBL" id="SVC72060.1"/>
    </source>
</evidence>